<reference evidence="3 4" key="1">
    <citation type="submission" date="2023-12" db="EMBL/GenBank/DDBJ databases">
        <title>Denitrificimonas halotolerans sp. nov.,a novel species isolated from landfill leachate.</title>
        <authorList>
            <person name="Wang S."/>
        </authorList>
    </citation>
    <scope>NUCLEOTIDE SEQUENCE [LARGE SCALE GENOMIC DNA]</scope>
    <source>
        <strain evidence="3 4">JX-1</strain>
    </source>
</reference>
<evidence type="ECO:0000256" key="1">
    <source>
        <dbReference type="SAM" id="MobiDB-lite"/>
    </source>
</evidence>
<evidence type="ECO:0000313" key="4">
    <source>
        <dbReference type="Proteomes" id="UP001294570"/>
    </source>
</evidence>
<proteinExistence type="predicted"/>
<keyword evidence="4" id="KW-1185">Reference proteome</keyword>
<name>A0ABU5GSP6_9GAMM</name>
<feature type="signal peptide" evidence="2">
    <location>
        <begin position="1"/>
        <end position="19"/>
    </location>
</feature>
<dbReference type="EMBL" id="JAXIVU010000016">
    <property type="protein sequence ID" value="MDY7220011.1"/>
    <property type="molecule type" value="Genomic_DNA"/>
</dbReference>
<dbReference type="RefSeq" id="WP_321554095.1">
    <property type="nucleotide sequence ID" value="NZ_JAXIVU010000016.1"/>
</dbReference>
<organism evidence="3 4">
    <name type="scientific">Denitrificimonas halotolerans</name>
    <dbReference type="NCBI Taxonomy" id="3098930"/>
    <lineage>
        <taxon>Bacteria</taxon>
        <taxon>Pseudomonadati</taxon>
        <taxon>Pseudomonadota</taxon>
        <taxon>Gammaproteobacteria</taxon>
        <taxon>Pseudomonadales</taxon>
        <taxon>Pseudomonadaceae</taxon>
        <taxon>Denitrificimonas</taxon>
    </lineage>
</organism>
<comment type="caution">
    <text evidence="3">The sequence shown here is derived from an EMBL/GenBank/DDBJ whole genome shotgun (WGS) entry which is preliminary data.</text>
</comment>
<keyword evidence="2" id="KW-0732">Signal</keyword>
<dbReference type="PROSITE" id="PS51257">
    <property type="entry name" value="PROKAR_LIPOPROTEIN"/>
    <property type="match status" value="1"/>
</dbReference>
<evidence type="ECO:0000256" key="2">
    <source>
        <dbReference type="SAM" id="SignalP"/>
    </source>
</evidence>
<feature type="compositionally biased region" description="Low complexity" evidence="1">
    <location>
        <begin position="150"/>
        <end position="160"/>
    </location>
</feature>
<sequence>MPRFLGRYLLIFSFIGALTACQSTMDLFTKPVFNELADAELLFANRLENKQLDLAAQQLDELQVIYPDEPRVEILQQHLAQAWLVVGEQALQMSDMETASAALIQAKRLLPQAPALTTGLSEALMKAQTPPAKDVPQAVKQPAPRKKTTTKTTSVVSKPKANAEPTTGGKDVESASEVSDIAEPAQTVIEPFIFQRSKAKSSMIDPNAEQTVIPMPMLSQRNNYSLGRLLDDVAQDVVRFRATVTIEVVDTRDFHWVAALLSTRVKKLDANFKPRLREVIRSDQPAQLIITPNITL</sequence>
<protein>
    <recommendedName>
        <fullName evidence="5">Lipoprotein</fullName>
    </recommendedName>
</protein>
<feature type="region of interest" description="Disordered" evidence="1">
    <location>
        <begin position="127"/>
        <end position="178"/>
    </location>
</feature>
<accession>A0ABU5GSP6</accession>
<dbReference type="Proteomes" id="UP001294570">
    <property type="component" value="Unassembled WGS sequence"/>
</dbReference>
<feature type="chain" id="PRO_5046866072" description="Lipoprotein" evidence="2">
    <location>
        <begin position="20"/>
        <end position="296"/>
    </location>
</feature>
<gene>
    <name evidence="3" type="ORF">TOI97_10600</name>
</gene>
<evidence type="ECO:0008006" key="5">
    <source>
        <dbReference type="Google" id="ProtNLM"/>
    </source>
</evidence>
<evidence type="ECO:0000313" key="3">
    <source>
        <dbReference type="EMBL" id="MDY7220011.1"/>
    </source>
</evidence>